<dbReference type="NCBIfam" id="TIGR02181">
    <property type="entry name" value="GRX_bact"/>
    <property type="match status" value="1"/>
</dbReference>
<organism evidence="7 8">
    <name type="scientific">Phyllobacterium ifriqiyense</name>
    <dbReference type="NCBI Taxonomy" id="314238"/>
    <lineage>
        <taxon>Bacteria</taxon>
        <taxon>Pseudomonadati</taxon>
        <taxon>Pseudomonadota</taxon>
        <taxon>Alphaproteobacteria</taxon>
        <taxon>Hyphomicrobiales</taxon>
        <taxon>Phyllobacteriaceae</taxon>
        <taxon>Phyllobacterium</taxon>
    </lineage>
</organism>
<keyword evidence="5" id="KW-0676">Redox-active center</keyword>
<name>A0ABU0SA97_9HYPH</name>
<accession>A0ABU0SA97</accession>
<gene>
    <name evidence="7" type="ORF">QFZ34_002017</name>
</gene>
<keyword evidence="3 5" id="KW-0813">Transport</keyword>
<dbReference type="PRINTS" id="PR00160">
    <property type="entry name" value="GLUTAREDOXIN"/>
</dbReference>
<comment type="similarity">
    <text evidence="2 5">Belongs to the glutaredoxin family.</text>
</comment>
<reference evidence="7 8" key="1">
    <citation type="submission" date="2023-07" db="EMBL/GenBank/DDBJ databases">
        <title>Comparative genomics of wheat-associated soil bacteria to identify genetic determinants of phenazine resistance.</title>
        <authorList>
            <person name="Mouncey N."/>
        </authorList>
    </citation>
    <scope>NUCLEOTIDE SEQUENCE [LARGE SCALE GENOMIC DNA]</scope>
    <source>
        <strain evidence="7 8">W4I11</strain>
    </source>
</reference>
<evidence type="ECO:0000256" key="5">
    <source>
        <dbReference type="RuleBase" id="RU364065"/>
    </source>
</evidence>
<dbReference type="InterPro" id="IPR014025">
    <property type="entry name" value="Glutaredoxin_subgr"/>
</dbReference>
<feature type="domain" description="Glutaredoxin" evidence="6">
    <location>
        <begin position="5"/>
        <end position="65"/>
    </location>
</feature>
<dbReference type="PANTHER" id="PTHR45694:SF18">
    <property type="entry name" value="GLUTAREDOXIN-1-RELATED"/>
    <property type="match status" value="1"/>
</dbReference>
<evidence type="ECO:0000259" key="6">
    <source>
        <dbReference type="Pfam" id="PF00462"/>
    </source>
</evidence>
<dbReference type="PANTHER" id="PTHR45694">
    <property type="entry name" value="GLUTAREDOXIN 2"/>
    <property type="match status" value="1"/>
</dbReference>
<dbReference type="EMBL" id="JAUSZT010000003">
    <property type="protein sequence ID" value="MDQ0996835.1"/>
    <property type="molecule type" value="Genomic_DNA"/>
</dbReference>
<dbReference type="Gene3D" id="3.40.30.10">
    <property type="entry name" value="Glutaredoxin"/>
    <property type="match status" value="1"/>
</dbReference>
<dbReference type="PROSITE" id="PS51354">
    <property type="entry name" value="GLUTAREDOXIN_2"/>
    <property type="match status" value="1"/>
</dbReference>
<dbReference type="SUPFAM" id="SSF52833">
    <property type="entry name" value="Thioredoxin-like"/>
    <property type="match status" value="1"/>
</dbReference>
<dbReference type="InterPro" id="IPR011900">
    <property type="entry name" value="GRX_bact"/>
</dbReference>
<dbReference type="CDD" id="cd03418">
    <property type="entry name" value="GRX_GRXb_1_3_like"/>
    <property type="match status" value="1"/>
</dbReference>
<comment type="caution">
    <text evidence="7">The sequence shown here is derived from an EMBL/GenBank/DDBJ whole genome shotgun (WGS) entry which is preliminary data.</text>
</comment>
<evidence type="ECO:0000256" key="4">
    <source>
        <dbReference type="ARBA" id="ARBA00022982"/>
    </source>
</evidence>
<keyword evidence="4 5" id="KW-0249">Electron transport</keyword>
<comment type="function">
    <text evidence="1 5">Has a glutathione-disulfide oxidoreductase activity in the presence of NADPH and glutathione reductase. Reduces low molecular weight disulfides and proteins.</text>
</comment>
<evidence type="ECO:0000256" key="2">
    <source>
        <dbReference type="ARBA" id="ARBA00007787"/>
    </source>
</evidence>
<evidence type="ECO:0000313" key="8">
    <source>
        <dbReference type="Proteomes" id="UP001237780"/>
    </source>
</evidence>
<evidence type="ECO:0000256" key="3">
    <source>
        <dbReference type="ARBA" id="ARBA00022448"/>
    </source>
</evidence>
<dbReference type="InterPro" id="IPR036249">
    <property type="entry name" value="Thioredoxin-like_sf"/>
</dbReference>
<sequence>MMVDVTIYTRNGCGFCTAAVGLLEKKGVAFVEHNATVEPNARQEMLARANGRTTFPQVFIGKTHVGGCDDLYALESQGRLDGLLKTGELV</sequence>
<dbReference type="Pfam" id="PF00462">
    <property type="entry name" value="Glutaredoxin"/>
    <property type="match status" value="1"/>
</dbReference>
<keyword evidence="5" id="KW-0963">Cytoplasm</keyword>
<protein>
    <recommendedName>
        <fullName evidence="5">Glutaredoxin</fullName>
    </recommendedName>
</protein>
<keyword evidence="8" id="KW-1185">Reference proteome</keyword>
<dbReference type="InterPro" id="IPR002109">
    <property type="entry name" value="Glutaredoxin"/>
</dbReference>
<dbReference type="Proteomes" id="UP001237780">
    <property type="component" value="Unassembled WGS sequence"/>
</dbReference>
<evidence type="ECO:0000256" key="1">
    <source>
        <dbReference type="ARBA" id="ARBA00002549"/>
    </source>
</evidence>
<evidence type="ECO:0000313" key="7">
    <source>
        <dbReference type="EMBL" id="MDQ0996835.1"/>
    </source>
</evidence>
<proteinExistence type="inferred from homology"/>